<evidence type="ECO:0000313" key="2">
    <source>
        <dbReference type="Proteomes" id="UP001062776"/>
    </source>
</evidence>
<dbReference type="RefSeq" id="WP_264815511.1">
    <property type="nucleotide sequence ID" value="NZ_BAPV01000012.1"/>
</dbReference>
<dbReference type="Proteomes" id="UP001062776">
    <property type="component" value="Unassembled WGS sequence"/>
</dbReference>
<accession>A0ABQ0Q2Z0</accession>
<evidence type="ECO:0008006" key="3">
    <source>
        <dbReference type="Google" id="ProtNLM"/>
    </source>
</evidence>
<protein>
    <recommendedName>
        <fullName evidence="3">DUF2612 domain-containing protein</fullName>
    </recommendedName>
</protein>
<gene>
    <name evidence="1" type="ORF">AA0535_1656</name>
</gene>
<dbReference type="Pfam" id="PF11041">
    <property type="entry name" value="Phage_Wedge1"/>
    <property type="match status" value="1"/>
</dbReference>
<organism evidence="1 2">
    <name type="scientific">Asaia krungthepensis NRIC 0535</name>
    <dbReference type="NCBI Taxonomy" id="1307925"/>
    <lineage>
        <taxon>Bacteria</taxon>
        <taxon>Pseudomonadati</taxon>
        <taxon>Pseudomonadota</taxon>
        <taxon>Alphaproteobacteria</taxon>
        <taxon>Acetobacterales</taxon>
        <taxon>Acetobacteraceae</taxon>
        <taxon>Asaia</taxon>
    </lineage>
</organism>
<comment type="caution">
    <text evidence="1">The sequence shown here is derived from an EMBL/GenBank/DDBJ whole genome shotgun (WGS) entry which is preliminary data.</text>
</comment>
<dbReference type="InterPro" id="IPR021283">
    <property type="entry name" value="Phage_Wedge1"/>
</dbReference>
<keyword evidence="2" id="KW-1185">Reference proteome</keyword>
<proteinExistence type="predicted"/>
<reference evidence="1" key="1">
    <citation type="submission" date="2013-04" db="EMBL/GenBank/DDBJ databases">
        <title>The genome sequencing project of 58 acetic acid bacteria.</title>
        <authorList>
            <person name="Okamoto-Kainuma A."/>
            <person name="Ishikawa M."/>
            <person name="Umino S."/>
            <person name="Koizumi Y."/>
            <person name="Shiwa Y."/>
            <person name="Yoshikawa H."/>
            <person name="Matsutani M."/>
            <person name="Matsushita K."/>
        </authorList>
    </citation>
    <scope>NUCLEOTIDE SEQUENCE</scope>
    <source>
        <strain evidence="1">NRIC 0535</strain>
    </source>
</reference>
<evidence type="ECO:0000313" key="1">
    <source>
        <dbReference type="EMBL" id="GBQ88901.1"/>
    </source>
</evidence>
<name>A0ABQ0Q2Z0_9PROT</name>
<dbReference type="EMBL" id="BAPV01000012">
    <property type="protein sequence ID" value="GBQ88901.1"/>
    <property type="molecule type" value="Genomic_DNA"/>
</dbReference>
<sequence>MDIYDTILSQYSNSPRLCAIIESFSQAVDPEAFLNLWYDQVWNPATATGWGLDVWGRIVGVGRVLQLAAPGYIGFQEASSSGTSDAVRNFGTGVWFNGQAATSNYALTDDAYRRLIFAKAAANITDGSVTSLNAIVMTLFGDKGRCYVADNLDMSLTYSFGFEPTSVDLAIIYRSGVLPCPAGVRYQYAFVPAEVVDNDFAGDIS</sequence>